<evidence type="ECO:0000256" key="1">
    <source>
        <dbReference type="SAM" id="SignalP"/>
    </source>
</evidence>
<evidence type="ECO:0000313" key="3">
    <source>
        <dbReference type="Proteomes" id="UP000051660"/>
    </source>
</evidence>
<comment type="caution">
    <text evidence="2">The sequence shown here is derived from an EMBL/GenBank/DDBJ whole genome shotgun (WGS) entry which is preliminary data.</text>
</comment>
<feature type="signal peptide" evidence="1">
    <location>
        <begin position="1"/>
        <end position="21"/>
    </location>
</feature>
<feature type="chain" id="PRO_5006445052" evidence="1">
    <location>
        <begin position="22"/>
        <end position="163"/>
    </location>
</feature>
<protein>
    <submittedName>
        <fullName evidence="2">Uncharacterized protein</fullName>
    </submittedName>
</protein>
<organism evidence="2 3">
    <name type="scientific">Bradyrhizobium lablabi</name>
    <dbReference type="NCBI Taxonomy" id="722472"/>
    <lineage>
        <taxon>Bacteria</taxon>
        <taxon>Pseudomonadati</taxon>
        <taxon>Pseudomonadota</taxon>
        <taxon>Alphaproteobacteria</taxon>
        <taxon>Hyphomicrobiales</taxon>
        <taxon>Nitrobacteraceae</taxon>
        <taxon>Bradyrhizobium</taxon>
    </lineage>
</organism>
<evidence type="ECO:0000313" key="2">
    <source>
        <dbReference type="EMBL" id="KRR28354.1"/>
    </source>
</evidence>
<dbReference type="EMBL" id="LLYB01000024">
    <property type="protein sequence ID" value="KRR28354.1"/>
    <property type="molecule type" value="Genomic_DNA"/>
</dbReference>
<gene>
    <name evidence="2" type="ORF">CQ14_40770</name>
</gene>
<dbReference type="AlphaFoldDB" id="A0A0R3N7L3"/>
<dbReference type="Proteomes" id="UP000051660">
    <property type="component" value="Unassembled WGS sequence"/>
</dbReference>
<accession>A0A0R3N7L3</accession>
<proteinExistence type="predicted"/>
<dbReference type="OrthoDB" id="8251435at2"/>
<sequence>MMKTVFLSTLIVALSTSAGFAQQPAQCRNFEATIALQMTKDGCLSQIDLCTVGTVMSNEPALSGATWLFTAHGMAETAGLPSLPKKLQSYAGTVLVTAKGGTFTTTTAGMYDAESPAFSQLDRIVKGTDRFSNSTGRLIFLTGVGRQGGGFDSHARGELCVNE</sequence>
<reference evidence="2 3" key="1">
    <citation type="submission" date="2014-03" db="EMBL/GenBank/DDBJ databases">
        <title>Bradyrhizobium valentinum sp. nov., isolated from effective nodules of Lupinus mariae-josephae, a lupine endemic of basic-lime soils in Eastern Spain.</title>
        <authorList>
            <person name="Duran D."/>
            <person name="Rey L."/>
            <person name="Navarro A."/>
            <person name="Busquets A."/>
            <person name="Imperial J."/>
            <person name="Ruiz-Argueso T."/>
        </authorList>
    </citation>
    <scope>NUCLEOTIDE SEQUENCE [LARGE SCALE GENOMIC DNA]</scope>
    <source>
        <strain evidence="2 3">CCBAU 23086</strain>
    </source>
</reference>
<keyword evidence="1" id="KW-0732">Signal</keyword>
<name>A0A0R3N7L3_9BRAD</name>
<dbReference type="RefSeq" id="WP_057855982.1">
    <property type="nucleotide sequence ID" value="NZ_LLYB01000024.1"/>
</dbReference>